<dbReference type="EMBL" id="BLIN01000003">
    <property type="protein sequence ID" value="GFE06472.1"/>
    <property type="molecule type" value="Genomic_DNA"/>
</dbReference>
<evidence type="ECO:0000313" key="3">
    <source>
        <dbReference type="Proteomes" id="UP000435837"/>
    </source>
</evidence>
<proteinExistence type="predicted"/>
<organism evidence="2 3">
    <name type="scientific">Streptomyces caniferus</name>
    <dbReference type="NCBI Taxonomy" id="285557"/>
    <lineage>
        <taxon>Bacteria</taxon>
        <taxon>Bacillati</taxon>
        <taxon>Actinomycetota</taxon>
        <taxon>Actinomycetes</taxon>
        <taxon>Kitasatosporales</taxon>
        <taxon>Streptomycetaceae</taxon>
        <taxon>Streptomyces</taxon>
    </lineage>
</organism>
<keyword evidence="1" id="KW-0812">Transmembrane</keyword>
<comment type="caution">
    <text evidence="2">The sequence shown here is derived from an EMBL/GenBank/DDBJ whole genome shotgun (WGS) entry which is preliminary data.</text>
</comment>
<reference evidence="2 3" key="1">
    <citation type="submission" date="2019-12" db="EMBL/GenBank/DDBJ databases">
        <title>Whole genome shotgun sequence of Streptomyces caniferus NBRC 15389.</title>
        <authorList>
            <person name="Ichikawa N."/>
            <person name="Kimura A."/>
            <person name="Kitahashi Y."/>
            <person name="Komaki H."/>
            <person name="Tamura T."/>
        </authorList>
    </citation>
    <scope>NUCLEOTIDE SEQUENCE [LARGE SCALE GENOMIC DNA]</scope>
    <source>
        <strain evidence="2 3">NBRC 15389</strain>
    </source>
</reference>
<keyword evidence="1" id="KW-1133">Transmembrane helix</keyword>
<feature type="transmembrane region" description="Helical" evidence="1">
    <location>
        <begin position="24"/>
        <end position="41"/>
    </location>
</feature>
<keyword evidence="1" id="KW-0472">Membrane</keyword>
<name>A0A640S787_9ACTN</name>
<evidence type="ECO:0000256" key="1">
    <source>
        <dbReference type="SAM" id="Phobius"/>
    </source>
</evidence>
<accession>A0A640S787</accession>
<evidence type="ECO:0000313" key="2">
    <source>
        <dbReference type="EMBL" id="GFE06472.1"/>
    </source>
</evidence>
<dbReference type="AlphaFoldDB" id="A0A640S787"/>
<protein>
    <submittedName>
        <fullName evidence="2">Uncharacterized protein</fullName>
    </submittedName>
</protein>
<dbReference type="Proteomes" id="UP000435837">
    <property type="component" value="Unassembled WGS sequence"/>
</dbReference>
<sequence>MTFWEYLGTRCQQLLVGVYQHTSAVFPCMVVATVLGVLIGVPGRTAPGCPADPGGRNLEVE</sequence>
<gene>
    <name evidence="2" type="ORF">Scani_27400</name>
</gene>